<keyword evidence="2" id="KW-1185">Reference proteome</keyword>
<accession>A0AAD8ZDR8</accession>
<organism evidence="1 2">
    <name type="scientific">Electrophorus voltai</name>
    <dbReference type="NCBI Taxonomy" id="2609070"/>
    <lineage>
        <taxon>Eukaryota</taxon>
        <taxon>Metazoa</taxon>
        <taxon>Chordata</taxon>
        <taxon>Craniata</taxon>
        <taxon>Vertebrata</taxon>
        <taxon>Euteleostomi</taxon>
        <taxon>Actinopterygii</taxon>
        <taxon>Neopterygii</taxon>
        <taxon>Teleostei</taxon>
        <taxon>Ostariophysi</taxon>
        <taxon>Gymnotiformes</taxon>
        <taxon>Gymnotoidei</taxon>
        <taxon>Gymnotidae</taxon>
        <taxon>Electrophorus</taxon>
    </lineage>
</organism>
<name>A0AAD8ZDR8_9TELE</name>
<gene>
    <name evidence="1" type="ORF">P4O66_009561</name>
</gene>
<dbReference type="GO" id="GO:0003676">
    <property type="term" value="F:nucleic acid binding"/>
    <property type="evidence" value="ECO:0007669"/>
    <property type="project" value="InterPro"/>
</dbReference>
<reference evidence="1" key="1">
    <citation type="submission" date="2023-03" db="EMBL/GenBank/DDBJ databases">
        <title>Electrophorus voltai genome.</title>
        <authorList>
            <person name="Bian C."/>
        </authorList>
    </citation>
    <scope>NUCLEOTIDE SEQUENCE</scope>
    <source>
        <strain evidence="1">CB-2022</strain>
        <tissue evidence="1">Muscle</tissue>
    </source>
</reference>
<evidence type="ECO:0000313" key="1">
    <source>
        <dbReference type="EMBL" id="KAK1796524.1"/>
    </source>
</evidence>
<dbReference type="EMBL" id="JAROKS010000015">
    <property type="protein sequence ID" value="KAK1796524.1"/>
    <property type="molecule type" value="Genomic_DNA"/>
</dbReference>
<dbReference type="AlphaFoldDB" id="A0AAD8ZDR8"/>
<dbReference type="Proteomes" id="UP001239994">
    <property type="component" value="Unassembled WGS sequence"/>
</dbReference>
<protein>
    <submittedName>
        <fullName evidence="1">Uncharacterized protein</fullName>
    </submittedName>
</protein>
<evidence type="ECO:0000313" key="2">
    <source>
        <dbReference type="Proteomes" id="UP001239994"/>
    </source>
</evidence>
<sequence>MAYKKVSYYQSATQETSHDGEPFGTIIRKWKEHHFTINWPRPRAPCKVSVRGEELSELSEELSKSQGPPLESYRNTWNQQSIDETKIELFGCYNTHHVWRSKGTAYHPKNTIPTVKFRGGNIMVWGCFSAYGTGTLQITEGRMNGQMYRDILDQNLLLFNRMMKTK</sequence>
<comment type="caution">
    <text evidence="1">The sequence shown here is derived from an EMBL/GenBank/DDBJ whole genome shotgun (WGS) entry which is preliminary data.</text>
</comment>
<dbReference type="Gene3D" id="3.30.420.10">
    <property type="entry name" value="Ribonuclease H-like superfamily/Ribonuclease H"/>
    <property type="match status" value="1"/>
</dbReference>
<dbReference type="InterPro" id="IPR036397">
    <property type="entry name" value="RNaseH_sf"/>
</dbReference>
<proteinExistence type="predicted"/>